<keyword evidence="2" id="KW-1185">Reference proteome</keyword>
<dbReference type="Proteomes" id="UP000091820">
    <property type="component" value="Unassembled WGS sequence"/>
</dbReference>
<protein>
    <submittedName>
        <fullName evidence="1">Uncharacterized protein</fullName>
    </submittedName>
</protein>
<name>A0A1A9W5W5_9MUSC</name>
<organism evidence="1 2">
    <name type="scientific">Glossina brevipalpis</name>
    <dbReference type="NCBI Taxonomy" id="37001"/>
    <lineage>
        <taxon>Eukaryota</taxon>
        <taxon>Metazoa</taxon>
        <taxon>Ecdysozoa</taxon>
        <taxon>Arthropoda</taxon>
        <taxon>Hexapoda</taxon>
        <taxon>Insecta</taxon>
        <taxon>Pterygota</taxon>
        <taxon>Neoptera</taxon>
        <taxon>Endopterygota</taxon>
        <taxon>Diptera</taxon>
        <taxon>Brachycera</taxon>
        <taxon>Muscomorpha</taxon>
        <taxon>Hippoboscoidea</taxon>
        <taxon>Glossinidae</taxon>
        <taxon>Glossina</taxon>
    </lineage>
</organism>
<accession>A0A1A9W5W5</accession>
<evidence type="ECO:0000313" key="2">
    <source>
        <dbReference type="Proteomes" id="UP000091820"/>
    </source>
</evidence>
<reference evidence="1" key="2">
    <citation type="submission" date="2020-05" db="UniProtKB">
        <authorList>
            <consortium name="EnsemblMetazoa"/>
        </authorList>
    </citation>
    <scope>IDENTIFICATION</scope>
    <source>
        <strain evidence="1">IAEA</strain>
    </source>
</reference>
<dbReference type="VEuPathDB" id="VectorBase:GBRI007343"/>
<sequence>MYVNVQTFTLSVNRLVQLLVIVVGDVVSCLGYPSVCNSSQSILYHITFVLNCSVAFEQQIVDLVHYYRCKCYYYRIKHYTNTSFSWMHMEVENLKQNYLESTVDILIVLTGGVVKAIAVCLWTSKRIKISSLTIFSHNNICSVPPSTLAGHNLSIQLMFEEVSLGFPLASLVPINRTTAELRYLLGATCPENKSQKLSSSILFSCDMKVGRIPDVRASSKSHFARFVKDTKKENGKFHRKLLPKQQDEILLNINDFNNPGLPKLRHITDCHYQFSWSTNVICPPHMCIFNENTCEITNEEINVSYNLKKAPFASNGKITVISAVVVLFFGSSHSISSSAESIGADQTDIQLPCRKLSLEYSVTPHMGSVLTVVVLAADIPALLNQQKAVKQVQKHCKTSLLCLSNLHIAQMNSKLKRLVI</sequence>
<dbReference type="InterPro" id="IPR009011">
    <property type="entry name" value="Man6P_isomerase_rcpt-bd_dom_sf"/>
</dbReference>
<dbReference type="Gene3D" id="2.70.130.10">
    <property type="entry name" value="Mannose-6-phosphate receptor binding domain"/>
    <property type="match status" value="1"/>
</dbReference>
<dbReference type="AlphaFoldDB" id="A0A1A9W5W5"/>
<reference evidence="2" key="1">
    <citation type="submission" date="2014-03" db="EMBL/GenBank/DDBJ databases">
        <authorList>
            <person name="Aksoy S."/>
            <person name="Warren W."/>
            <person name="Wilson R.K."/>
        </authorList>
    </citation>
    <scope>NUCLEOTIDE SEQUENCE [LARGE SCALE GENOMIC DNA]</scope>
    <source>
        <strain evidence="2">IAEA</strain>
    </source>
</reference>
<dbReference type="STRING" id="37001.A0A1A9W5W5"/>
<evidence type="ECO:0000313" key="1">
    <source>
        <dbReference type="EnsemblMetazoa" id="GBRI007343-PA"/>
    </source>
</evidence>
<dbReference type="EnsemblMetazoa" id="GBRI007343-RA">
    <property type="protein sequence ID" value="GBRI007343-PA"/>
    <property type="gene ID" value="GBRI007343"/>
</dbReference>
<proteinExistence type="predicted"/>
<dbReference type="SUPFAM" id="SSF50911">
    <property type="entry name" value="Mannose 6-phosphate receptor domain"/>
    <property type="match status" value="1"/>
</dbReference>